<feature type="chain" id="PRO_5019402331" description="peptide-methionine (S)-S-oxide reductase" evidence="6">
    <location>
        <begin position="22"/>
        <end position="291"/>
    </location>
</feature>
<dbReference type="AlphaFoldDB" id="A0A448ZAH1"/>
<dbReference type="Proteomes" id="UP000291116">
    <property type="component" value="Unassembled WGS sequence"/>
</dbReference>
<evidence type="ECO:0000256" key="5">
    <source>
        <dbReference type="SAM" id="MobiDB-lite"/>
    </source>
</evidence>
<protein>
    <recommendedName>
        <fullName evidence="2">peptide-methionine (S)-S-oxide reductase</fullName>
        <ecNumber evidence="2">1.8.4.11</ecNumber>
    </recommendedName>
    <alternativeName>
        <fullName evidence="4">Peptide-methionine (S)-S-oxide reductase</fullName>
    </alternativeName>
</protein>
<dbReference type="Pfam" id="PF01625">
    <property type="entry name" value="PMSR"/>
    <property type="match status" value="1"/>
</dbReference>
<dbReference type="HAMAP" id="MF_01401">
    <property type="entry name" value="MsrA"/>
    <property type="match status" value="1"/>
</dbReference>
<reference evidence="8 9" key="1">
    <citation type="submission" date="2019-01" db="EMBL/GenBank/DDBJ databases">
        <authorList>
            <person name="Ferrante I. M."/>
        </authorList>
    </citation>
    <scope>NUCLEOTIDE SEQUENCE [LARGE SCALE GENOMIC DNA]</scope>
    <source>
        <strain evidence="8 9">B856</strain>
    </source>
</reference>
<dbReference type="SUPFAM" id="SSF55068">
    <property type="entry name" value="Peptide methionine sulfoxide reductase"/>
    <property type="match status" value="1"/>
</dbReference>
<keyword evidence="3" id="KW-0560">Oxidoreductase</keyword>
<evidence type="ECO:0000313" key="9">
    <source>
        <dbReference type="Proteomes" id="UP000291116"/>
    </source>
</evidence>
<dbReference type="Gene3D" id="3.30.1060.10">
    <property type="entry name" value="Peptide methionine sulphoxide reductase MsrA"/>
    <property type="match status" value="1"/>
</dbReference>
<evidence type="ECO:0000256" key="4">
    <source>
        <dbReference type="ARBA" id="ARBA00030643"/>
    </source>
</evidence>
<gene>
    <name evidence="8" type="ORF">PSNMU_V1.4_AUG-EV-PASAV3_0058910</name>
</gene>
<dbReference type="PANTHER" id="PTHR43774">
    <property type="entry name" value="PEPTIDE METHIONINE SULFOXIDE REDUCTASE"/>
    <property type="match status" value="1"/>
</dbReference>
<dbReference type="GO" id="GO:0008113">
    <property type="term" value="F:peptide-methionine (S)-S-oxide reductase activity"/>
    <property type="evidence" value="ECO:0007669"/>
    <property type="project" value="UniProtKB-EC"/>
</dbReference>
<dbReference type="NCBIfam" id="TIGR00401">
    <property type="entry name" value="msrA"/>
    <property type="match status" value="1"/>
</dbReference>
<keyword evidence="6" id="KW-0732">Signal</keyword>
<accession>A0A448ZAH1</accession>
<dbReference type="EMBL" id="CAACVS010000202">
    <property type="protein sequence ID" value="VEU39053.1"/>
    <property type="molecule type" value="Genomic_DNA"/>
</dbReference>
<dbReference type="InterPro" id="IPR036509">
    <property type="entry name" value="Met_Sox_Rdtase_MsrA_sf"/>
</dbReference>
<dbReference type="InterPro" id="IPR002569">
    <property type="entry name" value="Met_Sox_Rdtase_MsrA_dom"/>
</dbReference>
<feature type="domain" description="Peptide methionine sulphoxide reductase MsrA" evidence="7">
    <location>
        <begin position="122"/>
        <end position="269"/>
    </location>
</feature>
<dbReference type="EC" id="1.8.4.11" evidence="2"/>
<proteinExistence type="inferred from homology"/>
<evidence type="ECO:0000256" key="1">
    <source>
        <dbReference type="ARBA" id="ARBA00005591"/>
    </source>
</evidence>
<feature type="region of interest" description="Disordered" evidence="5">
    <location>
        <begin position="87"/>
        <end position="111"/>
    </location>
</feature>
<organism evidence="8 9">
    <name type="scientific">Pseudo-nitzschia multistriata</name>
    <dbReference type="NCBI Taxonomy" id="183589"/>
    <lineage>
        <taxon>Eukaryota</taxon>
        <taxon>Sar</taxon>
        <taxon>Stramenopiles</taxon>
        <taxon>Ochrophyta</taxon>
        <taxon>Bacillariophyta</taxon>
        <taxon>Bacillariophyceae</taxon>
        <taxon>Bacillariophycidae</taxon>
        <taxon>Bacillariales</taxon>
        <taxon>Bacillariaceae</taxon>
        <taxon>Pseudo-nitzschia</taxon>
    </lineage>
</organism>
<keyword evidence="9" id="KW-1185">Reference proteome</keyword>
<evidence type="ECO:0000256" key="3">
    <source>
        <dbReference type="ARBA" id="ARBA00023002"/>
    </source>
</evidence>
<evidence type="ECO:0000259" key="7">
    <source>
        <dbReference type="Pfam" id="PF01625"/>
    </source>
</evidence>
<name>A0A448ZAH1_9STRA</name>
<evidence type="ECO:0000256" key="6">
    <source>
        <dbReference type="SAM" id="SignalP"/>
    </source>
</evidence>
<comment type="similarity">
    <text evidence="1">Belongs to the MsrA Met sulfoxide reductase family.</text>
</comment>
<dbReference type="OrthoDB" id="77405at2759"/>
<feature type="signal peptide" evidence="6">
    <location>
        <begin position="1"/>
        <end position="21"/>
    </location>
</feature>
<evidence type="ECO:0000256" key="2">
    <source>
        <dbReference type="ARBA" id="ARBA00012502"/>
    </source>
</evidence>
<dbReference type="PANTHER" id="PTHR43774:SF1">
    <property type="entry name" value="PEPTIDE METHIONINE SULFOXIDE REDUCTASE MSRA 2"/>
    <property type="match status" value="1"/>
</dbReference>
<evidence type="ECO:0000313" key="8">
    <source>
        <dbReference type="EMBL" id="VEU39053.1"/>
    </source>
</evidence>
<sequence>MPLVLVLLVACLCSIPYRCQAFLPAPVSVRADAGAAAPLRNFLSDWLGSLQDSMNTGGSYNLGIDYEALEYPGPEVGKMALEIAAGERAETTSTSTSSTPRDGGFVSSLPPRLPSDPRLELATLAGGCFWGLQLALQRTEGVEVTLVGYTRGPEARPNYDMVSAGNTSHREAVLVGFDPEVVSFGDLLRTAFLARVDLSQAGGQGRDVGDRYATGIYCHALEQEEEAARLLREEVATNPRYRGRSLATEVAPAAAFWPAEGHHQRYLEKGGRFGRPQSAEKGCTEEIRCYG</sequence>